<dbReference type="CDD" id="cd09319">
    <property type="entry name" value="TDT_like_1"/>
    <property type="match status" value="1"/>
</dbReference>
<dbReference type="OrthoDB" id="958273at2"/>
<dbReference type="GO" id="GO:0005886">
    <property type="term" value="C:plasma membrane"/>
    <property type="evidence" value="ECO:0007669"/>
    <property type="project" value="UniProtKB-SubCell"/>
</dbReference>
<dbReference type="RefSeq" id="WP_147851978.1">
    <property type="nucleotide sequence ID" value="NZ_VDUZ01000068.1"/>
</dbReference>
<feature type="transmembrane region" description="Helical" evidence="8">
    <location>
        <begin position="109"/>
        <end position="132"/>
    </location>
</feature>
<comment type="caution">
    <text evidence="9">The sequence shown here is derived from an EMBL/GenBank/DDBJ whole genome shotgun (WGS) entry which is preliminary data.</text>
</comment>
<feature type="transmembrane region" description="Helical" evidence="8">
    <location>
        <begin position="290"/>
        <end position="308"/>
    </location>
</feature>
<feature type="transmembrane region" description="Helical" evidence="8">
    <location>
        <begin position="45"/>
        <end position="63"/>
    </location>
</feature>
<feature type="transmembrane region" description="Helical" evidence="8">
    <location>
        <begin position="320"/>
        <end position="340"/>
    </location>
</feature>
<evidence type="ECO:0000256" key="7">
    <source>
        <dbReference type="ARBA" id="ARBA00023136"/>
    </source>
</evidence>
<keyword evidence="5 8" id="KW-0812">Transmembrane</keyword>
<protein>
    <submittedName>
        <fullName evidence="9">C4-dicarboxylate ABC transporter</fullName>
    </submittedName>
</protein>
<dbReference type="Gene3D" id="1.50.10.150">
    <property type="entry name" value="Voltage-dependent anion channel"/>
    <property type="match status" value="1"/>
</dbReference>
<keyword evidence="6 8" id="KW-1133">Transmembrane helix</keyword>
<dbReference type="PANTHER" id="PTHR31686">
    <property type="match status" value="1"/>
</dbReference>
<evidence type="ECO:0000313" key="9">
    <source>
        <dbReference type="EMBL" id="TXL69942.1"/>
    </source>
</evidence>
<name>A0A5C8P974_9HYPH</name>
<dbReference type="InterPro" id="IPR038665">
    <property type="entry name" value="Voltage-dep_anion_channel_sf"/>
</dbReference>
<feature type="transmembrane region" description="Helical" evidence="8">
    <location>
        <begin position="20"/>
        <end position="39"/>
    </location>
</feature>
<evidence type="ECO:0000256" key="3">
    <source>
        <dbReference type="ARBA" id="ARBA00022448"/>
    </source>
</evidence>
<comment type="subcellular location">
    <subcellularLocation>
        <location evidence="1">Cell membrane</location>
        <topology evidence="1">Multi-pass membrane protein</topology>
    </subcellularLocation>
</comment>
<feature type="transmembrane region" description="Helical" evidence="8">
    <location>
        <begin position="144"/>
        <end position="171"/>
    </location>
</feature>
<feature type="transmembrane region" description="Helical" evidence="8">
    <location>
        <begin position="177"/>
        <end position="206"/>
    </location>
</feature>
<evidence type="ECO:0000256" key="6">
    <source>
        <dbReference type="ARBA" id="ARBA00022989"/>
    </source>
</evidence>
<feature type="transmembrane region" description="Helical" evidence="8">
    <location>
        <begin position="83"/>
        <end position="103"/>
    </location>
</feature>
<dbReference type="GO" id="GO:0000319">
    <property type="term" value="F:sulfite transmembrane transporter activity"/>
    <property type="evidence" value="ECO:0007669"/>
    <property type="project" value="TreeGrafter"/>
</dbReference>
<keyword evidence="10" id="KW-1185">Reference proteome</keyword>
<sequence>MRLRFARGRRDDLQTLHPAYFALVMATGIVSIAARLHGMALVPTALFWLNAVFLAGLVSATGVRILRFPDAVAADIRSHSRGVGFFTMVAAIAVFGTQCLLLGATGAAFVFWVAAMALWVVITYGVLAALMVKPDKPALAEGLNGGWLVIVVAAQSVAILTVLVSSAAAIAAEQRALLMFVALVLWLGGAALYLGIMTLILLRYMFASMAPEDLTPPYWINMGAVAISTLAGATLAEHAGVSPVISEIVLFVKEGALFFWAIATLWIPMLLVLGVWRYLIRGVPFSYDPLYWGGVFPLGMYCVATYHLTRILDVPFLVPLSQVFLVLALVAWAAAFVGLLDSRLNRLPRVQASD</sequence>
<comment type="similarity">
    <text evidence="2">Belongs to the tellurite-resistance/dicarboxylate transporter (TDT) family.</text>
</comment>
<dbReference type="AlphaFoldDB" id="A0A5C8P974"/>
<keyword evidence="4" id="KW-1003">Cell membrane</keyword>
<dbReference type="InterPro" id="IPR004695">
    <property type="entry name" value="SLAC1/Mae1/Ssu1/TehA"/>
</dbReference>
<accession>A0A5C8P974</accession>
<dbReference type="Proteomes" id="UP000321638">
    <property type="component" value="Unassembled WGS sequence"/>
</dbReference>
<dbReference type="PANTHER" id="PTHR31686:SF3">
    <property type="entry name" value="ACID TRANSPORT PROTEIN, PUTATIVE (AFU_ORTHOLOGUE AFUA_4G09410)-RELATED"/>
    <property type="match status" value="1"/>
</dbReference>
<evidence type="ECO:0000256" key="8">
    <source>
        <dbReference type="SAM" id="Phobius"/>
    </source>
</evidence>
<gene>
    <name evidence="9" type="ORF">FHP25_36665</name>
</gene>
<organism evidence="9 10">
    <name type="scientific">Vineibacter terrae</name>
    <dbReference type="NCBI Taxonomy" id="2586908"/>
    <lineage>
        <taxon>Bacteria</taxon>
        <taxon>Pseudomonadati</taxon>
        <taxon>Pseudomonadota</taxon>
        <taxon>Alphaproteobacteria</taxon>
        <taxon>Hyphomicrobiales</taxon>
        <taxon>Vineibacter</taxon>
    </lineage>
</organism>
<dbReference type="InterPro" id="IPR051629">
    <property type="entry name" value="Sulfite_efflux_TDT"/>
</dbReference>
<keyword evidence="3" id="KW-0813">Transport</keyword>
<reference evidence="9 10" key="1">
    <citation type="submission" date="2019-06" db="EMBL/GenBank/DDBJ databases">
        <title>New taxonomy in bacterial strain CC-CFT640, isolated from vineyard.</title>
        <authorList>
            <person name="Lin S.-Y."/>
            <person name="Tsai C.-F."/>
            <person name="Young C.-C."/>
        </authorList>
    </citation>
    <scope>NUCLEOTIDE SEQUENCE [LARGE SCALE GENOMIC DNA]</scope>
    <source>
        <strain evidence="9 10">CC-CFT640</strain>
    </source>
</reference>
<keyword evidence="7 8" id="KW-0472">Membrane</keyword>
<evidence type="ECO:0000256" key="5">
    <source>
        <dbReference type="ARBA" id="ARBA00022692"/>
    </source>
</evidence>
<feature type="transmembrane region" description="Helical" evidence="8">
    <location>
        <begin position="218"/>
        <end position="236"/>
    </location>
</feature>
<evidence type="ECO:0000313" key="10">
    <source>
        <dbReference type="Proteomes" id="UP000321638"/>
    </source>
</evidence>
<feature type="transmembrane region" description="Helical" evidence="8">
    <location>
        <begin position="256"/>
        <end position="278"/>
    </location>
</feature>
<proteinExistence type="inferred from homology"/>
<evidence type="ECO:0000256" key="1">
    <source>
        <dbReference type="ARBA" id="ARBA00004651"/>
    </source>
</evidence>
<dbReference type="Pfam" id="PF03595">
    <property type="entry name" value="SLAC1"/>
    <property type="match status" value="1"/>
</dbReference>
<evidence type="ECO:0000256" key="4">
    <source>
        <dbReference type="ARBA" id="ARBA00022475"/>
    </source>
</evidence>
<dbReference type="EMBL" id="VDUZ01000068">
    <property type="protein sequence ID" value="TXL69942.1"/>
    <property type="molecule type" value="Genomic_DNA"/>
</dbReference>
<evidence type="ECO:0000256" key="2">
    <source>
        <dbReference type="ARBA" id="ARBA00008566"/>
    </source>
</evidence>